<dbReference type="RefSeq" id="WP_196286375.1">
    <property type="nucleotide sequence ID" value="NZ_JADQDP010000002.1"/>
</dbReference>
<reference evidence="2 3" key="1">
    <citation type="submission" date="2020-11" db="EMBL/GenBank/DDBJ databases">
        <authorList>
            <person name="Kim M.K."/>
        </authorList>
    </citation>
    <scope>NUCLEOTIDE SEQUENCE [LARGE SCALE GENOMIC DNA]</scope>
    <source>
        <strain evidence="2 3">BT439</strain>
    </source>
</reference>
<keyword evidence="1" id="KW-0812">Transmembrane</keyword>
<evidence type="ECO:0000313" key="2">
    <source>
        <dbReference type="EMBL" id="MBF9142051.1"/>
    </source>
</evidence>
<organism evidence="2 3">
    <name type="scientific">Hymenobacter properus</name>
    <dbReference type="NCBI Taxonomy" id="2791026"/>
    <lineage>
        <taxon>Bacteria</taxon>
        <taxon>Pseudomonadati</taxon>
        <taxon>Bacteroidota</taxon>
        <taxon>Cytophagia</taxon>
        <taxon>Cytophagales</taxon>
        <taxon>Hymenobacteraceae</taxon>
        <taxon>Hymenobacter</taxon>
    </lineage>
</organism>
<proteinExistence type="predicted"/>
<dbReference type="Proteomes" id="UP000645610">
    <property type="component" value="Unassembled WGS sequence"/>
</dbReference>
<keyword evidence="1" id="KW-1133">Transmembrane helix</keyword>
<accession>A0A931FLH8</accession>
<evidence type="ECO:0000313" key="3">
    <source>
        <dbReference type="Proteomes" id="UP000645610"/>
    </source>
</evidence>
<feature type="transmembrane region" description="Helical" evidence="1">
    <location>
        <begin position="25"/>
        <end position="46"/>
    </location>
</feature>
<gene>
    <name evidence="2" type="ORF">I2I01_10425</name>
</gene>
<comment type="caution">
    <text evidence="2">The sequence shown here is derived from an EMBL/GenBank/DDBJ whole genome shotgun (WGS) entry which is preliminary data.</text>
</comment>
<keyword evidence="1" id="KW-0472">Membrane</keyword>
<evidence type="ECO:0000256" key="1">
    <source>
        <dbReference type="SAM" id="Phobius"/>
    </source>
</evidence>
<evidence type="ECO:0008006" key="4">
    <source>
        <dbReference type="Google" id="ProtNLM"/>
    </source>
</evidence>
<keyword evidence="3" id="KW-1185">Reference proteome</keyword>
<name>A0A931FLH8_9BACT</name>
<protein>
    <recommendedName>
        <fullName evidence="4">DUF4145 domain-containing protein</fullName>
    </recommendedName>
</protein>
<dbReference type="EMBL" id="JADQDP010000002">
    <property type="protein sequence ID" value="MBF9142051.1"/>
    <property type="molecule type" value="Genomic_DNA"/>
</dbReference>
<sequence>MLANIVKTSKLTINSGVNAKDVFGFIQSLVASIAWPVTAIVIALLLKKPIQDAINRLNKFKYGDAEASFERELQNLKDTAEAANIVYDERAEIKVALNKTLLEEVQQVASISPSAAIPLAWSQVESEITDLTYRTAISPDSPSYNSPSKNVELLKKEGYLDLETYQTIVSMRQLRNSVAHSYTSGIKVSVQEAIEYGKLAEAVSKRLKEIRRK</sequence>
<dbReference type="AlphaFoldDB" id="A0A931FLH8"/>